<keyword evidence="4" id="KW-1185">Reference proteome</keyword>
<dbReference type="RefSeq" id="WP_313915620.1">
    <property type="nucleotide sequence ID" value="NZ_CP135076.1"/>
</dbReference>
<dbReference type="CDD" id="cd07561">
    <property type="entry name" value="Peptidase_S41_CPP_like"/>
    <property type="match status" value="1"/>
</dbReference>
<dbReference type="Pfam" id="PF18294">
    <property type="entry name" value="Pept_S41_N"/>
    <property type="match status" value="1"/>
</dbReference>
<organism evidence="3 4">
    <name type="scientific">Stakelama saccharophila</name>
    <dbReference type="NCBI Taxonomy" id="3075605"/>
    <lineage>
        <taxon>Bacteria</taxon>
        <taxon>Pseudomonadati</taxon>
        <taxon>Pseudomonadota</taxon>
        <taxon>Alphaproteobacteria</taxon>
        <taxon>Sphingomonadales</taxon>
        <taxon>Sphingomonadaceae</taxon>
        <taxon>Stakelama</taxon>
    </lineage>
</organism>
<dbReference type="SUPFAM" id="SSF52096">
    <property type="entry name" value="ClpP/crotonase"/>
    <property type="match status" value="1"/>
</dbReference>
<protein>
    <submittedName>
        <fullName evidence="3">S41 family peptidase</fullName>
    </submittedName>
</protein>
<sequence>MRMGKHLVAGLSGLALLAGCGGGGSGSVMAPPSGNTPSPSPTPAPTSGECSLAARQQWVLDQFREWYLFPDTLPDNPDPSRYDSVQAFIDALTATARAQDKDRYFSYLTSIEEENEYYEQGQTAGLGMRLSLDYTASFIAVLESFENGPALAAGIDRGTRITAIGPDSANLTTVASLYDQGGLDAVNDALGPPATGTSRAFRIADADGTNSRVVTVAKTEYAVDPVSDRYGARILADNGKRYGYLNLRTFISPAEADLRAAFARFRDAGIDEVIVDLRYNGGGLVYVSELLGNLLGGNRSGSDVYDYMTFRPEKADENTTTYFDPQPESIGATRIAFIGTQNTASASELAINAFRPYLGAADGLIGTNTYGKPVGQIALDKQQCDDRLRLIAFKLENADHQGEYYNGLAGTMESTCQAGDDLAHQMGDPDESSTRAALDFLEGKSCSPVTASGGVTTQGPDGAASPSGATMQSLRRGRKLLQPKTPTTPQRELPGLY</sequence>
<dbReference type="Pfam" id="PF03572">
    <property type="entry name" value="Peptidase_S41"/>
    <property type="match status" value="1"/>
</dbReference>
<dbReference type="InterPro" id="IPR005151">
    <property type="entry name" value="Tail-specific_protease"/>
</dbReference>
<evidence type="ECO:0000313" key="4">
    <source>
        <dbReference type="Proteomes" id="UP001302249"/>
    </source>
</evidence>
<name>A0ABZ0B9L5_9SPHN</name>
<feature type="region of interest" description="Disordered" evidence="1">
    <location>
        <begin position="449"/>
        <end position="497"/>
    </location>
</feature>
<dbReference type="Gene3D" id="3.30.750.170">
    <property type="match status" value="1"/>
</dbReference>
<gene>
    <name evidence="3" type="ORF">RPR59_00675</name>
</gene>
<dbReference type="Proteomes" id="UP001302249">
    <property type="component" value="Chromosome"/>
</dbReference>
<dbReference type="PANTHER" id="PTHR32060">
    <property type="entry name" value="TAIL-SPECIFIC PROTEASE"/>
    <property type="match status" value="1"/>
</dbReference>
<dbReference type="InterPro" id="IPR041613">
    <property type="entry name" value="Pept_S41_N"/>
</dbReference>
<feature type="compositionally biased region" description="Polar residues" evidence="1">
    <location>
        <begin position="449"/>
        <end position="459"/>
    </location>
</feature>
<evidence type="ECO:0000259" key="2">
    <source>
        <dbReference type="SMART" id="SM00245"/>
    </source>
</evidence>
<dbReference type="Gene3D" id="2.30.42.10">
    <property type="match status" value="1"/>
</dbReference>
<evidence type="ECO:0000256" key="1">
    <source>
        <dbReference type="SAM" id="MobiDB-lite"/>
    </source>
</evidence>
<reference evidence="3 4" key="1">
    <citation type="submission" date="2023-09" db="EMBL/GenBank/DDBJ databases">
        <authorList>
            <person name="Rey-Velasco X."/>
        </authorList>
    </citation>
    <scope>NUCLEOTIDE SEQUENCE [LARGE SCALE GENOMIC DNA]</scope>
    <source>
        <strain evidence="3 4">W311</strain>
    </source>
</reference>
<dbReference type="EMBL" id="CP135076">
    <property type="protein sequence ID" value="WNO53806.1"/>
    <property type="molecule type" value="Genomic_DNA"/>
</dbReference>
<dbReference type="PANTHER" id="PTHR32060:SF30">
    <property type="entry name" value="CARBOXY-TERMINAL PROCESSING PROTEASE CTPA"/>
    <property type="match status" value="1"/>
</dbReference>
<feature type="region of interest" description="Disordered" evidence="1">
    <location>
        <begin position="27"/>
        <end position="49"/>
    </location>
</feature>
<dbReference type="Gene3D" id="3.90.226.10">
    <property type="entry name" value="2-enoyl-CoA Hydratase, Chain A, domain 1"/>
    <property type="match status" value="1"/>
</dbReference>
<evidence type="ECO:0000313" key="3">
    <source>
        <dbReference type="EMBL" id="WNO53806.1"/>
    </source>
</evidence>
<proteinExistence type="predicted"/>
<accession>A0ABZ0B9L5</accession>
<feature type="domain" description="Tail specific protease" evidence="2">
    <location>
        <begin position="209"/>
        <end position="417"/>
    </location>
</feature>
<dbReference type="InterPro" id="IPR036034">
    <property type="entry name" value="PDZ_sf"/>
</dbReference>
<dbReference type="SMART" id="SM00245">
    <property type="entry name" value="TSPc"/>
    <property type="match status" value="1"/>
</dbReference>
<dbReference type="InterPro" id="IPR029045">
    <property type="entry name" value="ClpP/crotonase-like_dom_sf"/>
</dbReference>
<dbReference type="PROSITE" id="PS51257">
    <property type="entry name" value="PROKAR_LIPOPROTEIN"/>
    <property type="match status" value="1"/>
</dbReference>